<evidence type="ECO:0000313" key="4">
    <source>
        <dbReference type="EMBL" id="CDF90340.1"/>
    </source>
</evidence>
<dbReference type="Pfam" id="PF02826">
    <property type="entry name" value="2-Hacid_dh_C"/>
    <property type="match status" value="1"/>
</dbReference>
<sequence length="376" mass="42150">MSNQAKPTVLFVAAPNEKSDILHSSSFNSRFDVLHHVITSRESFVRFLGEHRSANIEAIYGGYPAFLPIGGLDAELLGHEWFPRRLKCIVVCSRGHNGFDLDALRERNVQLYKYQDVKKPYDSLEGFRTSQVGNDVADCALWHVLEGFRKFSFQQHLSRRHGVTLTARGEAAATPDKFAFGHELDSIDVESPRGKSCLILGLGSIGKMIGLKLQYGLGMQIHYSKRSKDLDASRSHGWKFHKLDESLYAKLYQFHAIVVALPAAKETKHLIDNKFLSYCNGPELVLVNVGRGNVLQQDDVVDALKKGSLRHLGQDVFYREPVIDEELCSDEKHTTITPHIGSSTRDVFYQSCELALANIMAATDEETETDSLSRVV</sequence>
<dbReference type="OrthoDB" id="298012at2759"/>
<dbReference type="PANTHER" id="PTHR10996">
    <property type="entry name" value="2-HYDROXYACID DEHYDROGENASE-RELATED"/>
    <property type="match status" value="1"/>
</dbReference>
<evidence type="ECO:0000256" key="1">
    <source>
        <dbReference type="ARBA" id="ARBA00023002"/>
    </source>
</evidence>
<dbReference type="GO" id="GO:0051287">
    <property type="term" value="F:NAD binding"/>
    <property type="evidence" value="ECO:0007669"/>
    <property type="project" value="InterPro"/>
</dbReference>
<dbReference type="PANTHER" id="PTHR10996:SF178">
    <property type="entry name" value="2-HYDROXYACID DEHYDROGENASE YGL185C-RELATED"/>
    <property type="match status" value="1"/>
</dbReference>
<dbReference type="Proteomes" id="UP000019375">
    <property type="component" value="Unassembled WGS sequence"/>
</dbReference>
<gene>
    <name evidence="4" type="ORF">BN860_06260g</name>
</gene>
<keyword evidence="1" id="KW-0560">Oxidoreductase</keyword>
<dbReference type="Gene3D" id="3.40.50.720">
    <property type="entry name" value="NAD(P)-binding Rossmann-like Domain"/>
    <property type="match status" value="2"/>
</dbReference>
<dbReference type="GO" id="GO:0016618">
    <property type="term" value="F:hydroxypyruvate reductase [NAD(P)H] activity"/>
    <property type="evidence" value="ECO:0007669"/>
    <property type="project" value="TreeGrafter"/>
</dbReference>
<accession>A0A8J2T8P3</accession>
<dbReference type="GO" id="GO:0030267">
    <property type="term" value="F:glyoxylate reductase (NADPH) activity"/>
    <property type="evidence" value="ECO:0007669"/>
    <property type="project" value="TreeGrafter"/>
</dbReference>
<name>A0A8J2T8P3_ZYGB2</name>
<organism evidence="4 5">
    <name type="scientific">Zygosaccharomyces bailii (strain CLIB 213 / ATCC 58445 / CBS 680 / BCRC 21525 / NBRC 1098 / NCYC 1416 / NRRL Y-2227)</name>
    <dbReference type="NCBI Taxonomy" id="1333698"/>
    <lineage>
        <taxon>Eukaryota</taxon>
        <taxon>Fungi</taxon>
        <taxon>Dikarya</taxon>
        <taxon>Ascomycota</taxon>
        <taxon>Saccharomycotina</taxon>
        <taxon>Saccharomycetes</taxon>
        <taxon>Saccharomycetales</taxon>
        <taxon>Saccharomycetaceae</taxon>
        <taxon>Zygosaccharomyces</taxon>
    </lineage>
</organism>
<dbReference type="InterPro" id="IPR050223">
    <property type="entry name" value="D-isomer_2-hydroxyacid_DH"/>
</dbReference>
<dbReference type="EMBL" id="HG316459">
    <property type="protein sequence ID" value="CDF90340.1"/>
    <property type="molecule type" value="Genomic_DNA"/>
</dbReference>
<proteinExistence type="predicted"/>
<evidence type="ECO:0000259" key="3">
    <source>
        <dbReference type="Pfam" id="PF02826"/>
    </source>
</evidence>
<evidence type="ECO:0000256" key="2">
    <source>
        <dbReference type="ARBA" id="ARBA00023027"/>
    </source>
</evidence>
<dbReference type="GO" id="GO:0005829">
    <property type="term" value="C:cytosol"/>
    <property type="evidence" value="ECO:0007669"/>
    <property type="project" value="TreeGrafter"/>
</dbReference>
<dbReference type="InterPro" id="IPR036291">
    <property type="entry name" value="NAD(P)-bd_dom_sf"/>
</dbReference>
<protein>
    <submittedName>
        <fullName evidence="4">ZYBA0S06-06260g1_1</fullName>
    </submittedName>
</protein>
<keyword evidence="5" id="KW-1185">Reference proteome</keyword>
<reference evidence="5" key="1">
    <citation type="journal article" date="2013" name="Genome Announc.">
        <title>Genome sequence of the food spoilage yeast Zygosaccharomyces bailii CLIB 213(T).</title>
        <authorList>
            <person name="Galeote V."/>
            <person name="Bigey F."/>
            <person name="Devillers H."/>
            <person name="Neuveglise C."/>
            <person name="Dequin S."/>
        </authorList>
    </citation>
    <scope>NUCLEOTIDE SEQUENCE [LARGE SCALE GENOMIC DNA]</scope>
    <source>
        <strain evidence="5">CLIB 213 / ATCC 58445 / CBS 680 / CCRC 21525 / NBRC 1098 / NCYC 1416 / NRRL Y-2227</strain>
    </source>
</reference>
<dbReference type="AlphaFoldDB" id="A0A8J2T8P3"/>
<evidence type="ECO:0000313" key="5">
    <source>
        <dbReference type="Proteomes" id="UP000019375"/>
    </source>
</evidence>
<dbReference type="SUPFAM" id="SSF52283">
    <property type="entry name" value="Formate/glycerate dehydrogenase catalytic domain-like"/>
    <property type="match status" value="1"/>
</dbReference>
<dbReference type="SUPFAM" id="SSF51735">
    <property type="entry name" value="NAD(P)-binding Rossmann-fold domains"/>
    <property type="match status" value="1"/>
</dbReference>
<feature type="domain" description="D-isomer specific 2-hydroxyacid dehydrogenase NAD-binding" evidence="3">
    <location>
        <begin position="186"/>
        <end position="341"/>
    </location>
</feature>
<keyword evidence="2" id="KW-0520">NAD</keyword>
<dbReference type="InterPro" id="IPR006140">
    <property type="entry name" value="D-isomer_DH_NAD-bd"/>
</dbReference>